<gene>
    <name evidence="4" type="primary">mqnA</name>
    <name evidence="5" type="ORF">ACFQ5X_50060</name>
</gene>
<dbReference type="HAMAP" id="MF_00995">
    <property type="entry name" value="MqnA"/>
    <property type="match status" value="1"/>
</dbReference>
<evidence type="ECO:0000256" key="3">
    <source>
        <dbReference type="ARBA" id="ARBA00023239"/>
    </source>
</evidence>
<dbReference type="EMBL" id="JBHTMM010000269">
    <property type="protein sequence ID" value="MFD1313784.1"/>
    <property type="molecule type" value="Genomic_DNA"/>
</dbReference>
<comment type="caution">
    <text evidence="5">The sequence shown here is derived from an EMBL/GenBank/DDBJ whole genome shotgun (WGS) entry which is preliminary data.</text>
</comment>
<dbReference type="Pfam" id="PF02621">
    <property type="entry name" value="VitK2_biosynth"/>
    <property type="match status" value="1"/>
</dbReference>
<comment type="catalytic activity">
    <reaction evidence="4">
        <text>chorismate = 3-[(1-carboxyvinyl)-oxy]benzoate + H2O</text>
        <dbReference type="Rhea" id="RHEA:40051"/>
        <dbReference type="ChEBI" id="CHEBI:15377"/>
        <dbReference type="ChEBI" id="CHEBI:29748"/>
        <dbReference type="ChEBI" id="CHEBI:76981"/>
        <dbReference type="EC" id="4.2.1.151"/>
    </reaction>
</comment>
<sequence length="299" mass="32674">MTEPLVAEPSSALRTKRRRPRVGHIEFLNCLPLFWGLARTGSLLDLDLRTDSPDGLNKALAAGDLDIGPISLVEFLRHADDLVALPDIAVGSDGDVMSCLILSQVPLEQLDGERVALGSTSRTSVRLARLLLEEKVGVRPEYVVRPPDLRTMMSEARAAVIIGDVALSAALHEAPGLGLQVHDLGRMWKEWTGLPFVFAVFAARRDFLAREPALVHQVHADLLASRDLSLREVTEVSEQASQWEEFDAGTLERYYTQALDFRLGAEQLAGIKEFARRVGGAAEGFPPDVAVRLLGTAPE</sequence>
<reference evidence="6" key="1">
    <citation type="journal article" date="2019" name="Int. J. Syst. Evol. Microbiol.">
        <title>The Global Catalogue of Microorganisms (GCM) 10K type strain sequencing project: providing services to taxonomists for standard genome sequencing and annotation.</title>
        <authorList>
            <consortium name="The Broad Institute Genomics Platform"/>
            <consortium name="The Broad Institute Genome Sequencing Center for Infectious Disease"/>
            <person name="Wu L."/>
            <person name="Ma J."/>
        </authorList>
    </citation>
    <scope>NUCLEOTIDE SEQUENCE [LARGE SCALE GENOMIC DNA]</scope>
    <source>
        <strain evidence="6">CGMCC 4.7020</strain>
    </source>
</reference>
<evidence type="ECO:0000256" key="1">
    <source>
        <dbReference type="ARBA" id="ARBA00004863"/>
    </source>
</evidence>
<dbReference type="SUPFAM" id="SSF53850">
    <property type="entry name" value="Periplasmic binding protein-like II"/>
    <property type="match status" value="1"/>
</dbReference>
<dbReference type="Gene3D" id="3.40.190.10">
    <property type="entry name" value="Periplasmic binding protein-like II"/>
    <property type="match status" value="2"/>
</dbReference>
<dbReference type="Proteomes" id="UP001597058">
    <property type="component" value="Unassembled WGS sequence"/>
</dbReference>
<evidence type="ECO:0000313" key="6">
    <source>
        <dbReference type="Proteomes" id="UP001597058"/>
    </source>
</evidence>
<evidence type="ECO:0000313" key="5">
    <source>
        <dbReference type="EMBL" id="MFD1313784.1"/>
    </source>
</evidence>
<keyword evidence="2 4" id="KW-0474">Menaquinone biosynthesis</keyword>
<proteinExistence type="inferred from homology"/>
<dbReference type="PANTHER" id="PTHR37690">
    <property type="entry name" value="CHORISMATE DEHYDRATASE"/>
    <property type="match status" value="1"/>
</dbReference>
<accession>A0ABW3XW72</accession>
<evidence type="ECO:0000256" key="2">
    <source>
        <dbReference type="ARBA" id="ARBA00022428"/>
    </source>
</evidence>
<organism evidence="5 6">
    <name type="scientific">Streptomyces kaempferi</name>
    <dbReference type="NCBI Taxonomy" id="333725"/>
    <lineage>
        <taxon>Bacteria</taxon>
        <taxon>Bacillati</taxon>
        <taxon>Actinomycetota</taxon>
        <taxon>Actinomycetes</taxon>
        <taxon>Kitasatosporales</taxon>
        <taxon>Streptomycetaceae</taxon>
        <taxon>Streptomyces</taxon>
    </lineage>
</organism>
<dbReference type="EC" id="4.2.1.151" evidence="4"/>
<keyword evidence="6" id="KW-1185">Reference proteome</keyword>
<comment type="function">
    <text evidence="4">Catalyzes the dehydration of chorismate into 3-[(1-carboxyvinyl)oxy]benzoate, a step in the biosynthesis of menaquinone (MK, vitamin K2).</text>
</comment>
<comment type="similarity">
    <text evidence="4">Belongs to the MqnA/MqnD family. MqnA subfamily.</text>
</comment>
<dbReference type="InterPro" id="IPR030868">
    <property type="entry name" value="MqnA"/>
</dbReference>
<dbReference type="PANTHER" id="PTHR37690:SF1">
    <property type="entry name" value="CHORISMATE DEHYDRATASE"/>
    <property type="match status" value="1"/>
</dbReference>
<protein>
    <recommendedName>
        <fullName evidence="4">Chorismate dehydratase</fullName>
        <ecNumber evidence="4">4.2.1.151</ecNumber>
    </recommendedName>
    <alternativeName>
        <fullName evidence="4">Menaquinone biosynthetic enzyme MqnA</fullName>
    </alternativeName>
</protein>
<name>A0ABW3XW72_9ACTN</name>
<dbReference type="CDD" id="cd13634">
    <property type="entry name" value="PBP2_Sco4506"/>
    <property type="match status" value="1"/>
</dbReference>
<dbReference type="InterPro" id="IPR003773">
    <property type="entry name" value="Menaquinone_biosynth"/>
</dbReference>
<evidence type="ECO:0000256" key="4">
    <source>
        <dbReference type="HAMAP-Rule" id="MF_00995"/>
    </source>
</evidence>
<comment type="pathway">
    <text evidence="1 4">Quinol/quinone metabolism; menaquinone biosynthesis.</text>
</comment>
<dbReference type="RefSeq" id="WP_168525154.1">
    <property type="nucleotide sequence ID" value="NZ_JBHSKH010000028.1"/>
</dbReference>
<keyword evidence="3 4" id="KW-0456">Lyase</keyword>